<accession>A0A852X319</accession>
<feature type="transmembrane region" description="Helical" evidence="7">
    <location>
        <begin position="225"/>
        <end position="250"/>
    </location>
</feature>
<dbReference type="AlphaFoldDB" id="A0A852X319"/>
<dbReference type="Gene3D" id="1.20.1250.20">
    <property type="entry name" value="MFS general substrate transporter like domains"/>
    <property type="match status" value="2"/>
</dbReference>
<dbReference type="Proteomes" id="UP000592181">
    <property type="component" value="Unassembled WGS sequence"/>
</dbReference>
<keyword evidence="4 7" id="KW-1133">Transmembrane helix</keyword>
<feature type="transmembrane region" description="Helical" evidence="7">
    <location>
        <begin position="356"/>
        <end position="377"/>
    </location>
</feature>
<feature type="transmembrane region" description="Helical" evidence="7">
    <location>
        <begin position="184"/>
        <end position="204"/>
    </location>
</feature>
<evidence type="ECO:0000256" key="5">
    <source>
        <dbReference type="ARBA" id="ARBA00023136"/>
    </source>
</evidence>
<feature type="transmembrane region" description="Helical" evidence="7">
    <location>
        <begin position="120"/>
        <end position="145"/>
    </location>
</feature>
<evidence type="ECO:0000256" key="4">
    <source>
        <dbReference type="ARBA" id="ARBA00022989"/>
    </source>
</evidence>
<sequence>MTTTCTRSLSAPEEESAPARRLPGGLPAGLLALALGGFGIGLTEFVIAGLLPDVAGDFGVDEATAGWLISGYALSVAVGALLVTAAVTRFPRRQVLLALMVLFIAGNTLSAVAATYEVMLAGRVVAALCHGAYFGIGSVVAASLVSPARKAAAIAVMFTGLTTANVLGVPFGTLLGQQLGWRSTFWAITAIGVVALVAIATLVPREAGGRSTASLRQEAGAFREPQVWLSLLITVLGFGGMFGAFTYIAYTLTGVSGFAASTVPWLLVLFGGGLVVGNILGGRGADRSVSGTITLTLALLTLVLAGFALTAGSQALTVLSLVAMGAVGFATVPPLQTRVMRWAGEAQTLASGANIGAFNLGNAIGAWIGGMTISAGLGYTSPLWVGSAMAGLALLTALVADRRARRRAARPAA</sequence>
<dbReference type="InterPro" id="IPR036259">
    <property type="entry name" value="MFS_trans_sf"/>
</dbReference>
<keyword evidence="10" id="KW-1185">Reference proteome</keyword>
<keyword evidence="3 7" id="KW-0812">Transmembrane</keyword>
<evidence type="ECO:0000256" key="2">
    <source>
        <dbReference type="ARBA" id="ARBA00022475"/>
    </source>
</evidence>
<evidence type="ECO:0000256" key="3">
    <source>
        <dbReference type="ARBA" id="ARBA00022692"/>
    </source>
</evidence>
<feature type="transmembrane region" description="Helical" evidence="7">
    <location>
        <begin position="383"/>
        <end position="400"/>
    </location>
</feature>
<dbReference type="EMBL" id="JACBZX010000001">
    <property type="protein sequence ID" value="NYG36867.1"/>
    <property type="molecule type" value="Genomic_DNA"/>
</dbReference>
<evidence type="ECO:0000313" key="9">
    <source>
        <dbReference type="EMBL" id="NYG36867.1"/>
    </source>
</evidence>
<evidence type="ECO:0000256" key="7">
    <source>
        <dbReference type="SAM" id="Phobius"/>
    </source>
</evidence>
<feature type="domain" description="Major facilitator superfamily (MFS) profile" evidence="8">
    <location>
        <begin position="29"/>
        <end position="405"/>
    </location>
</feature>
<dbReference type="PANTHER" id="PTHR43124:SF3">
    <property type="entry name" value="CHLORAMPHENICOL EFFLUX PUMP RV0191"/>
    <property type="match status" value="1"/>
</dbReference>
<protein>
    <submittedName>
        <fullName evidence="9">DHA1 family inner membrane transport protein</fullName>
    </submittedName>
</protein>
<comment type="caution">
    <text evidence="9">The sequence shown here is derived from an EMBL/GenBank/DDBJ whole genome shotgun (WGS) entry which is preliminary data.</text>
</comment>
<keyword evidence="5 7" id="KW-0472">Membrane</keyword>
<feature type="transmembrane region" description="Helical" evidence="7">
    <location>
        <begin position="315"/>
        <end position="335"/>
    </location>
</feature>
<dbReference type="PROSITE" id="PS50850">
    <property type="entry name" value="MFS"/>
    <property type="match status" value="1"/>
</dbReference>
<name>A0A852X319_9MICO</name>
<organism evidence="9 10">
    <name type="scientific">Janibacter alkaliphilus</name>
    <dbReference type="NCBI Taxonomy" id="1069963"/>
    <lineage>
        <taxon>Bacteria</taxon>
        <taxon>Bacillati</taxon>
        <taxon>Actinomycetota</taxon>
        <taxon>Actinomycetes</taxon>
        <taxon>Micrococcales</taxon>
        <taxon>Intrasporangiaceae</taxon>
        <taxon>Janibacter</taxon>
    </lineage>
</organism>
<evidence type="ECO:0000313" key="10">
    <source>
        <dbReference type="Proteomes" id="UP000592181"/>
    </source>
</evidence>
<dbReference type="InterPro" id="IPR020846">
    <property type="entry name" value="MFS_dom"/>
</dbReference>
<dbReference type="InterPro" id="IPR050189">
    <property type="entry name" value="MFS_Efflux_Transporters"/>
</dbReference>
<comment type="subcellular location">
    <subcellularLocation>
        <location evidence="1">Cell membrane</location>
        <topology evidence="1">Multi-pass membrane protein</topology>
    </subcellularLocation>
</comment>
<dbReference type="InterPro" id="IPR011701">
    <property type="entry name" value="MFS"/>
</dbReference>
<feature type="transmembrane region" description="Helical" evidence="7">
    <location>
        <begin position="292"/>
        <end position="309"/>
    </location>
</feature>
<reference evidence="9 10" key="1">
    <citation type="submission" date="2020-07" db="EMBL/GenBank/DDBJ databases">
        <title>Sequencing the genomes of 1000 actinobacteria strains.</title>
        <authorList>
            <person name="Klenk H.-P."/>
        </authorList>
    </citation>
    <scope>NUCLEOTIDE SEQUENCE [LARGE SCALE GENOMIC DNA]</scope>
    <source>
        <strain evidence="9 10">DSM 24723</strain>
    </source>
</reference>
<feature type="transmembrane region" description="Helical" evidence="7">
    <location>
        <begin position="152"/>
        <end position="172"/>
    </location>
</feature>
<feature type="transmembrane region" description="Helical" evidence="7">
    <location>
        <begin position="63"/>
        <end position="83"/>
    </location>
</feature>
<feature type="transmembrane region" description="Helical" evidence="7">
    <location>
        <begin position="95"/>
        <end position="114"/>
    </location>
</feature>
<feature type="region of interest" description="Disordered" evidence="6">
    <location>
        <begin position="1"/>
        <end position="20"/>
    </location>
</feature>
<dbReference type="CDD" id="cd17324">
    <property type="entry name" value="MFS_NepI_like"/>
    <property type="match status" value="1"/>
</dbReference>
<proteinExistence type="predicted"/>
<evidence type="ECO:0000256" key="6">
    <source>
        <dbReference type="SAM" id="MobiDB-lite"/>
    </source>
</evidence>
<evidence type="ECO:0000256" key="1">
    <source>
        <dbReference type="ARBA" id="ARBA00004651"/>
    </source>
</evidence>
<dbReference type="GO" id="GO:0022857">
    <property type="term" value="F:transmembrane transporter activity"/>
    <property type="evidence" value="ECO:0007669"/>
    <property type="project" value="InterPro"/>
</dbReference>
<gene>
    <name evidence="9" type="ORF">BJY28_001336</name>
</gene>
<feature type="transmembrane region" description="Helical" evidence="7">
    <location>
        <begin position="262"/>
        <end position="280"/>
    </location>
</feature>
<evidence type="ECO:0000259" key="8">
    <source>
        <dbReference type="PROSITE" id="PS50850"/>
    </source>
</evidence>
<dbReference type="SUPFAM" id="SSF103473">
    <property type="entry name" value="MFS general substrate transporter"/>
    <property type="match status" value="1"/>
</dbReference>
<feature type="transmembrane region" description="Helical" evidence="7">
    <location>
        <begin position="30"/>
        <end position="51"/>
    </location>
</feature>
<dbReference type="Pfam" id="PF07690">
    <property type="entry name" value="MFS_1"/>
    <property type="match status" value="1"/>
</dbReference>
<dbReference type="PANTHER" id="PTHR43124">
    <property type="entry name" value="PURINE EFFLUX PUMP PBUE"/>
    <property type="match status" value="1"/>
</dbReference>
<dbReference type="GO" id="GO:0005886">
    <property type="term" value="C:plasma membrane"/>
    <property type="evidence" value="ECO:0007669"/>
    <property type="project" value="UniProtKB-SubCell"/>
</dbReference>
<keyword evidence="2" id="KW-1003">Cell membrane</keyword>